<evidence type="ECO:0000256" key="5">
    <source>
        <dbReference type="ARBA" id="ARBA00023136"/>
    </source>
</evidence>
<comment type="caution">
    <text evidence="8">The sequence shown here is derived from an EMBL/GenBank/DDBJ whole genome shotgun (WGS) entry which is preliminary data.</text>
</comment>
<reference evidence="9" key="1">
    <citation type="journal article" date="2019" name="Int. J. Syst. Evol. Microbiol.">
        <title>The Global Catalogue of Microorganisms (GCM) 10K type strain sequencing project: providing services to taxonomists for standard genome sequencing and annotation.</title>
        <authorList>
            <consortium name="The Broad Institute Genomics Platform"/>
            <consortium name="The Broad Institute Genome Sequencing Center for Infectious Disease"/>
            <person name="Wu L."/>
            <person name="Ma J."/>
        </authorList>
    </citation>
    <scope>NUCLEOTIDE SEQUENCE [LARGE SCALE GENOMIC DNA]</scope>
    <source>
        <strain evidence="9">CCUG 62982</strain>
    </source>
</reference>
<dbReference type="RefSeq" id="WP_264943733.1">
    <property type="nucleotide sequence ID" value="NZ_JAPDRA010000003.1"/>
</dbReference>
<feature type="transmembrane region" description="Helical" evidence="6">
    <location>
        <begin position="299"/>
        <end position="319"/>
    </location>
</feature>
<protein>
    <submittedName>
        <fullName evidence="8">Type II secretion system F family protein</fullName>
    </submittedName>
</protein>
<keyword evidence="9" id="KW-1185">Reference proteome</keyword>
<feature type="transmembrane region" description="Helical" evidence="6">
    <location>
        <begin position="94"/>
        <end position="115"/>
    </location>
</feature>
<organism evidence="8 9">
    <name type="scientific">Sphingomonas canadensis</name>
    <dbReference type="NCBI Taxonomy" id="1219257"/>
    <lineage>
        <taxon>Bacteria</taxon>
        <taxon>Pseudomonadati</taxon>
        <taxon>Pseudomonadota</taxon>
        <taxon>Alphaproteobacteria</taxon>
        <taxon>Sphingomonadales</taxon>
        <taxon>Sphingomonadaceae</taxon>
        <taxon>Sphingomonas</taxon>
    </lineage>
</organism>
<comment type="subcellular location">
    <subcellularLocation>
        <location evidence="1">Cell membrane</location>
        <topology evidence="1">Multi-pass membrane protein</topology>
    </subcellularLocation>
</comment>
<dbReference type="InterPro" id="IPR042094">
    <property type="entry name" value="T2SS_GspF_sf"/>
</dbReference>
<evidence type="ECO:0000256" key="3">
    <source>
        <dbReference type="ARBA" id="ARBA00022692"/>
    </source>
</evidence>
<dbReference type="PANTHER" id="PTHR35007:SF1">
    <property type="entry name" value="PILUS ASSEMBLY PROTEIN"/>
    <property type="match status" value="1"/>
</dbReference>
<sequence>MDLLPLLMIGGGAFAVLAMMVFAFSGPSVERAGARRLTGLRDRHTVSATGQAAMEAQIRRVSAARATRMDNTFARFLPNPAQLKKRLSMTGKTWTVGQYGMASLGLTLIGFAALWLQGAPIWLSLFVGLFLGAGIPHFVVGVFIKRRVGKFTAKFPDAIELLVRGLRSGLPITETMTVVGSEIDGPVGEEFRAVSDKMKIGKSLDTALQETSDRLGTPEFQFFVITIAIQRETGGNLAETLANLADVLRKRSQMKLKIKAMSSESKASALIVGALPFIVFGLVWFINNNYMANFFKDERLMVAGGGGLIWMALGAWIMAKMVNFEI</sequence>
<dbReference type="Pfam" id="PF00482">
    <property type="entry name" value="T2SSF"/>
    <property type="match status" value="1"/>
</dbReference>
<dbReference type="Gene3D" id="1.20.81.30">
    <property type="entry name" value="Type II secretion system (T2SS), domain F"/>
    <property type="match status" value="1"/>
</dbReference>
<evidence type="ECO:0000256" key="1">
    <source>
        <dbReference type="ARBA" id="ARBA00004651"/>
    </source>
</evidence>
<keyword evidence="4 6" id="KW-1133">Transmembrane helix</keyword>
<evidence type="ECO:0000313" key="8">
    <source>
        <dbReference type="EMBL" id="MFD0946364.1"/>
    </source>
</evidence>
<dbReference type="InterPro" id="IPR018076">
    <property type="entry name" value="T2SS_GspF_dom"/>
</dbReference>
<name>A0ABW3H545_9SPHN</name>
<keyword evidence="2" id="KW-1003">Cell membrane</keyword>
<proteinExistence type="predicted"/>
<feature type="domain" description="Type II secretion system protein GspF" evidence="7">
    <location>
        <begin position="159"/>
        <end position="283"/>
    </location>
</feature>
<feature type="transmembrane region" description="Helical" evidence="6">
    <location>
        <begin position="121"/>
        <end position="144"/>
    </location>
</feature>
<evidence type="ECO:0000259" key="7">
    <source>
        <dbReference type="Pfam" id="PF00482"/>
    </source>
</evidence>
<dbReference type="EMBL" id="JBHTJG010000003">
    <property type="protein sequence ID" value="MFD0946364.1"/>
    <property type="molecule type" value="Genomic_DNA"/>
</dbReference>
<gene>
    <name evidence="8" type="ORF">ACFQ1E_08450</name>
</gene>
<feature type="transmembrane region" description="Helical" evidence="6">
    <location>
        <begin position="6"/>
        <end position="26"/>
    </location>
</feature>
<feature type="transmembrane region" description="Helical" evidence="6">
    <location>
        <begin position="267"/>
        <end position="287"/>
    </location>
</feature>
<accession>A0ABW3H545</accession>
<evidence type="ECO:0000256" key="6">
    <source>
        <dbReference type="SAM" id="Phobius"/>
    </source>
</evidence>
<dbReference type="Proteomes" id="UP001596977">
    <property type="component" value="Unassembled WGS sequence"/>
</dbReference>
<evidence type="ECO:0000256" key="4">
    <source>
        <dbReference type="ARBA" id="ARBA00022989"/>
    </source>
</evidence>
<keyword evidence="3 6" id="KW-0812">Transmembrane</keyword>
<keyword evidence="5 6" id="KW-0472">Membrane</keyword>
<evidence type="ECO:0000256" key="2">
    <source>
        <dbReference type="ARBA" id="ARBA00022475"/>
    </source>
</evidence>
<dbReference type="PANTHER" id="PTHR35007">
    <property type="entry name" value="INTEGRAL MEMBRANE PROTEIN-RELATED"/>
    <property type="match status" value="1"/>
</dbReference>
<evidence type="ECO:0000313" key="9">
    <source>
        <dbReference type="Proteomes" id="UP001596977"/>
    </source>
</evidence>